<organism evidence="1 2">
    <name type="scientific">Solanum bulbocastanum</name>
    <name type="common">Wild potato</name>
    <dbReference type="NCBI Taxonomy" id="147425"/>
    <lineage>
        <taxon>Eukaryota</taxon>
        <taxon>Viridiplantae</taxon>
        <taxon>Streptophyta</taxon>
        <taxon>Embryophyta</taxon>
        <taxon>Tracheophyta</taxon>
        <taxon>Spermatophyta</taxon>
        <taxon>Magnoliopsida</taxon>
        <taxon>eudicotyledons</taxon>
        <taxon>Gunneridae</taxon>
        <taxon>Pentapetalae</taxon>
        <taxon>asterids</taxon>
        <taxon>lamiids</taxon>
        <taxon>Solanales</taxon>
        <taxon>Solanaceae</taxon>
        <taxon>Solanoideae</taxon>
        <taxon>Solaneae</taxon>
        <taxon>Solanum</taxon>
    </lineage>
</organism>
<proteinExistence type="predicted"/>
<protein>
    <submittedName>
        <fullName evidence="1">Uncharacterized protein</fullName>
    </submittedName>
</protein>
<reference evidence="1 2" key="1">
    <citation type="submission" date="2024-02" db="EMBL/GenBank/DDBJ databases">
        <title>de novo genome assembly of Solanum bulbocastanum strain 11H21.</title>
        <authorList>
            <person name="Hosaka A.J."/>
        </authorList>
    </citation>
    <scope>NUCLEOTIDE SEQUENCE [LARGE SCALE GENOMIC DNA]</scope>
    <source>
        <tissue evidence="1">Young leaves</tissue>
    </source>
</reference>
<gene>
    <name evidence="1" type="ORF">RDI58_001257</name>
</gene>
<comment type="caution">
    <text evidence="1">The sequence shown here is derived from an EMBL/GenBank/DDBJ whole genome shotgun (WGS) entry which is preliminary data.</text>
</comment>
<sequence>MVGEASQQSSDVK</sequence>
<dbReference type="Proteomes" id="UP001371456">
    <property type="component" value="Unassembled WGS sequence"/>
</dbReference>
<dbReference type="EMBL" id="JBANQN010000001">
    <property type="protein sequence ID" value="KAK6803473.1"/>
    <property type="molecule type" value="Genomic_DNA"/>
</dbReference>
<accession>A0AAN8YN15</accession>
<name>A0AAN8YN15_SOLBU</name>
<keyword evidence="2" id="KW-1185">Reference proteome</keyword>
<evidence type="ECO:0000313" key="2">
    <source>
        <dbReference type="Proteomes" id="UP001371456"/>
    </source>
</evidence>
<evidence type="ECO:0000313" key="1">
    <source>
        <dbReference type="EMBL" id="KAK6803473.1"/>
    </source>
</evidence>